<evidence type="ECO:0000313" key="1">
    <source>
        <dbReference type="EMBL" id="SOR59900.1"/>
    </source>
</evidence>
<protein>
    <submittedName>
        <fullName evidence="1">Uncharacterized protein</fullName>
    </submittedName>
</protein>
<dbReference type="EMBL" id="OEJX01000002">
    <property type="protein sequence ID" value="SOR59900.1"/>
    <property type="molecule type" value="Genomic_DNA"/>
</dbReference>
<reference evidence="1 2" key="1">
    <citation type="submission" date="2017-11" db="EMBL/GenBank/DDBJ databases">
        <authorList>
            <person name="Lechat P."/>
        </authorList>
    </citation>
    <scope>NUCLEOTIDE SEQUENCE [LARGE SCALE GENOMIC DNA]</scope>
    <source>
        <strain evidence="1">L495</strain>
    </source>
</reference>
<proteinExistence type="predicted"/>
<dbReference type="Proteomes" id="UP000234460">
    <property type="component" value="Chromosome LMANV2"/>
</dbReference>
<dbReference type="AlphaFoldDB" id="A0AAQ1SLX2"/>
<accession>A0AAQ1SLX2</accession>
<sequence>MKWSIEAALLNAVMEFFNNSIIQLIEIYFEFIPKTVQCGTTYYESLMSLDRSKAHKFLNAT</sequence>
<gene>
    <name evidence="1" type="ORF">LMANV2_100073</name>
</gene>
<name>A0AAQ1SLX2_LEPIR</name>
<evidence type="ECO:0000313" key="2">
    <source>
        <dbReference type="Proteomes" id="UP000234460"/>
    </source>
</evidence>
<organism evidence="1 2">
    <name type="scientific">Leptospira interrogans serovar Manilae</name>
    <dbReference type="NCBI Taxonomy" id="214675"/>
    <lineage>
        <taxon>Bacteria</taxon>
        <taxon>Pseudomonadati</taxon>
        <taxon>Spirochaetota</taxon>
        <taxon>Spirochaetia</taxon>
        <taxon>Leptospirales</taxon>
        <taxon>Leptospiraceae</taxon>
        <taxon>Leptospira</taxon>
    </lineage>
</organism>
<comment type="caution">
    <text evidence="1">The sequence shown here is derived from an EMBL/GenBank/DDBJ whole genome shotgun (WGS) entry which is preliminary data.</text>
</comment>